<reference evidence="1 2" key="1">
    <citation type="submission" date="2020-07" db="EMBL/GenBank/DDBJ databases">
        <title>Comparative genomics of pyrophilous fungi reveals a link between fire events and developmental genes.</title>
        <authorList>
            <consortium name="DOE Joint Genome Institute"/>
            <person name="Steindorff A.S."/>
            <person name="Carver A."/>
            <person name="Calhoun S."/>
            <person name="Stillman K."/>
            <person name="Liu H."/>
            <person name="Lipzen A."/>
            <person name="Pangilinan J."/>
            <person name="Labutti K."/>
            <person name="Bruns T.D."/>
            <person name="Grigoriev I.V."/>
        </authorList>
    </citation>
    <scope>NUCLEOTIDE SEQUENCE [LARGE SCALE GENOMIC DNA]</scope>
    <source>
        <strain evidence="1 2">CBS 144469</strain>
    </source>
</reference>
<dbReference type="AlphaFoldDB" id="A0A8H6M356"/>
<comment type="caution">
    <text evidence="1">The sequence shown here is derived from an EMBL/GenBank/DDBJ whole genome shotgun (WGS) entry which is preliminary data.</text>
</comment>
<name>A0A8H6M356_9AGAR</name>
<dbReference type="OrthoDB" id="2842104at2759"/>
<keyword evidence="2" id="KW-1185">Reference proteome</keyword>
<evidence type="ECO:0000313" key="1">
    <source>
        <dbReference type="EMBL" id="KAF6749867.1"/>
    </source>
</evidence>
<dbReference type="Proteomes" id="UP000521943">
    <property type="component" value="Unassembled WGS sequence"/>
</dbReference>
<sequence length="299" mass="34155">MPASNKFPDIPEDVTRLIFEIAAEDRAHRLVYPLVSKRVRSWAEPVIYREVVVDTSYRFIHTINNQASSKPENFFALHVKSLFFDSIPPHFIAPIVEKCSSVLSLTIWSTGYTLPEPNMLTGLTGSAPRRLSLTVSAIALQERHFSHPIFQEVTHLDVFCGDRDEDMAWATLKGLKNLTHLSVQSHPGKQHEQILCGIPAGLHVVVLYVSSEVQDDTKSVIKAIDAGQADERAVICLLWMAESLPSYREMLRHAIMPKSSVMTKWREFWEHPFTTTHFLWNEAEEVLEKRRKLKDNRKG</sequence>
<proteinExistence type="predicted"/>
<accession>A0A8H6M356</accession>
<evidence type="ECO:0000313" key="2">
    <source>
        <dbReference type="Proteomes" id="UP000521943"/>
    </source>
</evidence>
<gene>
    <name evidence="1" type="ORF">DFP72DRAFT_1173194</name>
</gene>
<organism evidence="1 2">
    <name type="scientific">Ephemerocybe angulata</name>
    <dbReference type="NCBI Taxonomy" id="980116"/>
    <lineage>
        <taxon>Eukaryota</taxon>
        <taxon>Fungi</taxon>
        <taxon>Dikarya</taxon>
        <taxon>Basidiomycota</taxon>
        <taxon>Agaricomycotina</taxon>
        <taxon>Agaricomycetes</taxon>
        <taxon>Agaricomycetidae</taxon>
        <taxon>Agaricales</taxon>
        <taxon>Agaricineae</taxon>
        <taxon>Psathyrellaceae</taxon>
        <taxon>Ephemerocybe</taxon>
    </lineage>
</organism>
<dbReference type="EMBL" id="JACGCI010000060">
    <property type="protein sequence ID" value="KAF6749867.1"/>
    <property type="molecule type" value="Genomic_DNA"/>
</dbReference>
<protein>
    <submittedName>
        <fullName evidence="1">Uncharacterized protein</fullName>
    </submittedName>
</protein>